<organism evidence="2 3">
    <name type="scientific">Roseibium aggregatum (strain ATCC 25650 / DSM 13394 / JCM 20685 / NBRC 16684 / NCIMB 2208 / IAM 12614 / B1)</name>
    <name type="common">Stappia aggregata</name>
    <dbReference type="NCBI Taxonomy" id="384765"/>
    <lineage>
        <taxon>Bacteria</taxon>
        <taxon>Pseudomonadati</taxon>
        <taxon>Pseudomonadota</taxon>
        <taxon>Alphaproteobacteria</taxon>
        <taxon>Hyphomicrobiales</taxon>
        <taxon>Stappiaceae</taxon>
        <taxon>Roseibium</taxon>
    </lineage>
</organism>
<proteinExistence type="predicted"/>
<dbReference type="AlphaFoldDB" id="A0P2H9"/>
<evidence type="ECO:0000256" key="1">
    <source>
        <dbReference type="SAM" id="MobiDB-lite"/>
    </source>
</evidence>
<dbReference type="OrthoDB" id="9982770at2"/>
<sequence length="76" mass="8526">MSSILHFPRTAAALPARTRGLSRLVAFLRRSLGNLLSRPSRRHPIPDDLLQDVLSDNGLRAREENRRRPIISGPCS</sequence>
<name>A0P2H9_ROSAI</name>
<gene>
    <name evidence="2" type="ORF">SIAM614_17564</name>
</gene>
<dbReference type="GeneID" id="68849622"/>
<accession>A0P2H9</accession>
<dbReference type="RefSeq" id="WP_006939548.1">
    <property type="nucleotide sequence ID" value="NZ_AAUW01000026.1"/>
</dbReference>
<dbReference type="EMBL" id="AAUW01000026">
    <property type="protein sequence ID" value="EAV40843.1"/>
    <property type="molecule type" value="Genomic_DNA"/>
</dbReference>
<protein>
    <submittedName>
        <fullName evidence="2">Uncharacterized protein</fullName>
    </submittedName>
</protein>
<reference evidence="2 3" key="1">
    <citation type="submission" date="2006-05" db="EMBL/GenBank/DDBJ databases">
        <authorList>
            <person name="King G."/>
            <person name="Ferriera S."/>
            <person name="Johnson J."/>
            <person name="Kravitz S."/>
            <person name="Beeson K."/>
            <person name="Sutton G."/>
            <person name="Rogers Y.-H."/>
            <person name="Friedman R."/>
            <person name="Frazier M."/>
            <person name="Venter J.C."/>
        </authorList>
    </citation>
    <scope>NUCLEOTIDE SEQUENCE [LARGE SCALE GENOMIC DNA]</scope>
    <source>
        <strain evidence="3">ATCC 25650 / DSM 13394 / JCM 20685 / NBRC 16684 / NCIMB 2208 / IAM 12614 / B1</strain>
    </source>
</reference>
<comment type="caution">
    <text evidence="2">The sequence shown here is derived from an EMBL/GenBank/DDBJ whole genome shotgun (WGS) entry which is preliminary data.</text>
</comment>
<dbReference type="Proteomes" id="UP000004848">
    <property type="component" value="Unassembled WGS sequence"/>
</dbReference>
<evidence type="ECO:0000313" key="3">
    <source>
        <dbReference type="Proteomes" id="UP000004848"/>
    </source>
</evidence>
<evidence type="ECO:0000313" key="2">
    <source>
        <dbReference type="EMBL" id="EAV40843.1"/>
    </source>
</evidence>
<feature type="region of interest" description="Disordered" evidence="1">
    <location>
        <begin position="57"/>
        <end position="76"/>
    </location>
</feature>